<proteinExistence type="predicted"/>
<dbReference type="AlphaFoldDB" id="X0BGH4"/>
<sequence>MQLRHANSEIPPFAFDRDKATRAQADAIATGLPPIDWVKAVTKRAAECDVNRE</sequence>
<name>X0BGH4_FUSOX</name>
<accession>X0BGH4</accession>
<dbReference type="EMBL" id="JH658591">
    <property type="protein sequence ID" value="EXK77584.1"/>
    <property type="molecule type" value="Genomic_DNA"/>
</dbReference>
<dbReference type="HOGENOM" id="CLU_3068759_0_0_1"/>
<organism evidence="1 2">
    <name type="scientific">Fusarium oxysporum f. sp. raphani 54005</name>
    <dbReference type="NCBI Taxonomy" id="1089458"/>
    <lineage>
        <taxon>Eukaryota</taxon>
        <taxon>Fungi</taxon>
        <taxon>Dikarya</taxon>
        <taxon>Ascomycota</taxon>
        <taxon>Pezizomycotina</taxon>
        <taxon>Sordariomycetes</taxon>
        <taxon>Hypocreomycetidae</taxon>
        <taxon>Hypocreales</taxon>
        <taxon>Nectriaceae</taxon>
        <taxon>Fusarium</taxon>
        <taxon>Fusarium oxysporum species complex</taxon>
    </lineage>
</organism>
<evidence type="ECO:0000313" key="2">
    <source>
        <dbReference type="Proteomes" id="UP000030663"/>
    </source>
</evidence>
<reference evidence="1 2" key="1">
    <citation type="submission" date="2011-11" db="EMBL/GenBank/DDBJ databases">
        <title>The Genome Sequence of Fusarium oxysporum PHW815.</title>
        <authorList>
            <consortium name="The Broad Institute Genome Sequencing Platform"/>
            <person name="Ma L.-J."/>
            <person name="Gale L.R."/>
            <person name="Schwartz D.C."/>
            <person name="Zhou S."/>
            <person name="Corby-Kistler H."/>
            <person name="Young S.K."/>
            <person name="Zeng Q."/>
            <person name="Gargeya S."/>
            <person name="Fitzgerald M."/>
            <person name="Haas B."/>
            <person name="Abouelleil A."/>
            <person name="Alvarado L."/>
            <person name="Arachchi H.M."/>
            <person name="Berlin A."/>
            <person name="Brown A."/>
            <person name="Chapman S.B."/>
            <person name="Chen Z."/>
            <person name="Dunbar C."/>
            <person name="Freedman E."/>
            <person name="Gearin G."/>
            <person name="Goldberg J."/>
            <person name="Griggs A."/>
            <person name="Gujja S."/>
            <person name="Heiman D."/>
            <person name="Howarth C."/>
            <person name="Larson L."/>
            <person name="Lui A."/>
            <person name="MacDonald P.J.P."/>
            <person name="Montmayeur A."/>
            <person name="Murphy C."/>
            <person name="Neiman D."/>
            <person name="Pearson M."/>
            <person name="Priest M."/>
            <person name="Roberts A."/>
            <person name="Saif S."/>
            <person name="Shea T."/>
            <person name="Shenoy N."/>
            <person name="Sisk P."/>
            <person name="Stolte C."/>
            <person name="Sykes S."/>
            <person name="Wortman J."/>
            <person name="Nusbaum C."/>
            <person name="Birren B."/>
        </authorList>
    </citation>
    <scope>NUCLEOTIDE SEQUENCE [LARGE SCALE GENOMIC DNA]</scope>
    <source>
        <strain evidence="1 2">54005</strain>
    </source>
</reference>
<protein>
    <submittedName>
        <fullName evidence="1">Uncharacterized protein</fullName>
    </submittedName>
</protein>
<keyword evidence="2" id="KW-1185">Reference proteome</keyword>
<gene>
    <name evidence="1" type="ORF">FOQG_17710</name>
</gene>
<evidence type="ECO:0000313" key="1">
    <source>
        <dbReference type="EMBL" id="EXK77584.1"/>
    </source>
</evidence>
<dbReference type="Proteomes" id="UP000030663">
    <property type="component" value="Unassembled WGS sequence"/>
</dbReference>